<dbReference type="Proteomes" id="UP001221142">
    <property type="component" value="Unassembled WGS sequence"/>
</dbReference>
<dbReference type="EMBL" id="JARKIF010000007">
    <property type="protein sequence ID" value="KAJ7634957.1"/>
    <property type="molecule type" value="Genomic_DNA"/>
</dbReference>
<proteinExistence type="predicted"/>
<sequence>MASASSRLPQECWDEIVGELENTADLKSCALTGRLFVNRAQASLFHNITIMHPKDAVPNNDPVLTIEEDREYTIGAYTRLHSVLSSSQHLKTRIRVVVLSAYVEAVALVADMDLPRLSDLTLVGPDDSPSLDGPLVPPLTRLIALPSLRRLNIRSDFDASIFADCSSQLEELVLGRGVRPWKPWVWAPSTSRARPALKWLDLEQVWEEREEREEEEGEGDEDGDGDVEGRRRRRVGVGGRPPFALTGLEEFAMIGPMTGQAHLLLQSATSSIQRLEIGPNETIEQLDLVPFSATPLPQAVRHQAQPT</sequence>
<organism evidence="2 3">
    <name type="scientific">Roridomyces roridus</name>
    <dbReference type="NCBI Taxonomy" id="1738132"/>
    <lineage>
        <taxon>Eukaryota</taxon>
        <taxon>Fungi</taxon>
        <taxon>Dikarya</taxon>
        <taxon>Basidiomycota</taxon>
        <taxon>Agaricomycotina</taxon>
        <taxon>Agaricomycetes</taxon>
        <taxon>Agaricomycetidae</taxon>
        <taxon>Agaricales</taxon>
        <taxon>Marasmiineae</taxon>
        <taxon>Mycenaceae</taxon>
        <taxon>Roridomyces</taxon>
    </lineage>
</organism>
<comment type="caution">
    <text evidence="2">The sequence shown here is derived from an EMBL/GenBank/DDBJ whole genome shotgun (WGS) entry which is preliminary data.</text>
</comment>
<gene>
    <name evidence="2" type="ORF">FB45DRAFT_1025859</name>
</gene>
<feature type="region of interest" description="Disordered" evidence="1">
    <location>
        <begin position="209"/>
        <end position="239"/>
    </location>
</feature>
<reference evidence="2" key="1">
    <citation type="submission" date="2023-03" db="EMBL/GenBank/DDBJ databases">
        <title>Massive genome expansion in bonnet fungi (Mycena s.s.) driven by repeated elements and novel gene families across ecological guilds.</title>
        <authorList>
            <consortium name="Lawrence Berkeley National Laboratory"/>
            <person name="Harder C.B."/>
            <person name="Miyauchi S."/>
            <person name="Viragh M."/>
            <person name="Kuo A."/>
            <person name="Thoen E."/>
            <person name="Andreopoulos B."/>
            <person name="Lu D."/>
            <person name="Skrede I."/>
            <person name="Drula E."/>
            <person name="Henrissat B."/>
            <person name="Morin E."/>
            <person name="Kohler A."/>
            <person name="Barry K."/>
            <person name="LaButti K."/>
            <person name="Morin E."/>
            <person name="Salamov A."/>
            <person name="Lipzen A."/>
            <person name="Mereny Z."/>
            <person name="Hegedus B."/>
            <person name="Baldrian P."/>
            <person name="Stursova M."/>
            <person name="Weitz H."/>
            <person name="Taylor A."/>
            <person name="Grigoriev I.V."/>
            <person name="Nagy L.G."/>
            <person name="Martin F."/>
            <person name="Kauserud H."/>
        </authorList>
    </citation>
    <scope>NUCLEOTIDE SEQUENCE</scope>
    <source>
        <strain evidence="2">9284</strain>
    </source>
</reference>
<feature type="compositionally biased region" description="Acidic residues" evidence="1">
    <location>
        <begin position="209"/>
        <end position="226"/>
    </location>
</feature>
<evidence type="ECO:0000313" key="3">
    <source>
        <dbReference type="Proteomes" id="UP001221142"/>
    </source>
</evidence>
<dbReference type="AlphaFoldDB" id="A0AAD7FSF4"/>
<keyword evidence="3" id="KW-1185">Reference proteome</keyword>
<name>A0AAD7FSF4_9AGAR</name>
<evidence type="ECO:0000256" key="1">
    <source>
        <dbReference type="SAM" id="MobiDB-lite"/>
    </source>
</evidence>
<accession>A0AAD7FSF4</accession>
<protein>
    <submittedName>
        <fullName evidence="2">Uncharacterized protein</fullName>
    </submittedName>
</protein>
<evidence type="ECO:0000313" key="2">
    <source>
        <dbReference type="EMBL" id="KAJ7634957.1"/>
    </source>
</evidence>